<dbReference type="GO" id="GO:0006506">
    <property type="term" value="P:GPI anchor biosynthetic process"/>
    <property type="evidence" value="ECO:0007669"/>
    <property type="project" value="TreeGrafter"/>
</dbReference>
<dbReference type="OrthoDB" id="9813425at2"/>
<dbReference type="InterPro" id="IPR005135">
    <property type="entry name" value="Endo/exonuclease/phosphatase"/>
</dbReference>
<dbReference type="AlphaFoldDB" id="A0A0B2BUI0"/>
<sequence>MRLTFASYNIHKGVGRDRRRDPERILTVLHEIGADVVALQEADRRYGQRETVLDRALLDEHHWQVVPVAMRPLSVGWHGNAMLVRRGIEVEGGEALVLPTLEPRGCILGQLACDGHRFQVAGMHLDLSGLLRRKQIAAACVAAEAAGLPTVMMGDLNEWSPRKGALTAFGAGYQVLDCGRSFPSGRPLASLDRIVHSAEWQCAGVRVHRSPASAVASDHLPVVAELELTGR</sequence>
<organism evidence="2 3">
    <name type="scientific">Croceibacterium mercuriale</name>
    <dbReference type="NCBI Taxonomy" id="1572751"/>
    <lineage>
        <taxon>Bacteria</taxon>
        <taxon>Pseudomonadati</taxon>
        <taxon>Pseudomonadota</taxon>
        <taxon>Alphaproteobacteria</taxon>
        <taxon>Sphingomonadales</taxon>
        <taxon>Erythrobacteraceae</taxon>
        <taxon>Croceibacterium</taxon>
    </lineage>
</organism>
<dbReference type="STRING" id="1572751.PK98_11215"/>
<keyword evidence="2" id="KW-0255">Endonuclease</keyword>
<gene>
    <name evidence="2" type="ORF">PK98_11215</name>
</gene>
<feature type="domain" description="Endonuclease/exonuclease/phosphatase" evidence="1">
    <location>
        <begin position="6"/>
        <end position="219"/>
    </location>
</feature>
<protein>
    <submittedName>
        <fullName evidence="2">Endonuclease</fullName>
    </submittedName>
</protein>
<dbReference type="Pfam" id="PF03372">
    <property type="entry name" value="Exo_endo_phos"/>
    <property type="match status" value="1"/>
</dbReference>
<dbReference type="PANTHER" id="PTHR14859">
    <property type="entry name" value="CALCOFLUOR WHITE HYPERSENSITIVE PROTEIN PRECURSOR"/>
    <property type="match status" value="1"/>
</dbReference>
<proteinExistence type="predicted"/>
<keyword evidence="2" id="KW-0378">Hydrolase</keyword>
<comment type="caution">
    <text evidence="2">The sequence shown here is derived from an EMBL/GenBank/DDBJ whole genome shotgun (WGS) entry which is preliminary data.</text>
</comment>
<keyword evidence="2" id="KW-0540">Nuclease</keyword>
<accession>A0A0B2BUI0</accession>
<evidence type="ECO:0000259" key="1">
    <source>
        <dbReference type="Pfam" id="PF03372"/>
    </source>
</evidence>
<dbReference type="GO" id="GO:0016020">
    <property type="term" value="C:membrane"/>
    <property type="evidence" value="ECO:0007669"/>
    <property type="project" value="GOC"/>
</dbReference>
<evidence type="ECO:0000313" key="3">
    <source>
        <dbReference type="Proteomes" id="UP000030988"/>
    </source>
</evidence>
<dbReference type="SUPFAM" id="SSF56219">
    <property type="entry name" value="DNase I-like"/>
    <property type="match status" value="1"/>
</dbReference>
<name>A0A0B2BUI0_9SPHN</name>
<dbReference type="InterPro" id="IPR051916">
    <property type="entry name" value="GPI-anchor_lipid_remodeler"/>
</dbReference>
<dbReference type="Gene3D" id="3.60.10.10">
    <property type="entry name" value="Endonuclease/exonuclease/phosphatase"/>
    <property type="match status" value="1"/>
</dbReference>
<reference evidence="2 3" key="1">
    <citation type="submission" date="2014-11" db="EMBL/GenBank/DDBJ databases">
        <title>Draft genome sequence of Kirrobacter mercurialis.</title>
        <authorList>
            <person name="Coil D.A."/>
            <person name="Eisen J.A."/>
        </authorList>
    </citation>
    <scope>NUCLEOTIDE SEQUENCE [LARGE SCALE GENOMIC DNA]</scope>
    <source>
        <strain evidence="2 3">Coronado</strain>
    </source>
</reference>
<dbReference type="EMBL" id="JTDN01000002">
    <property type="protein sequence ID" value="KHL25084.1"/>
    <property type="molecule type" value="Genomic_DNA"/>
</dbReference>
<dbReference type="PANTHER" id="PTHR14859:SF15">
    <property type="entry name" value="ENDONUCLEASE_EXONUCLEASE_PHOSPHATASE DOMAIN-CONTAINING PROTEIN"/>
    <property type="match status" value="1"/>
</dbReference>
<dbReference type="GO" id="GO:0004519">
    <property type="term" value="F:endonuclease activity"/>
    <property type="evidence" value="ECO:0007669"/>
    <property type="project" value="UniProtKB-KW"/>
</dbReference>
<keyword evidence="3" id="KW-1185">Reference proteome</keyword>
<evidence type="ECO:0000313" key="2">
    <source>
        <dbReference type="EMBL" id="KHL25084.1"/>
    </source>
</evidence>
<dbReference type="InterPro" id="IPR036691">
    <property type="entry name" value="Endo/exonu/phosph_ase_sf"/>
</dbReference>
<dbReference type="RefSeq" id="WP_039097598.1">
    <property type="nucleotide sequence ID" value="NZ_JTDN01000002.1"/>
</dbReference>
<dbReference type="Proteomes" id="UP000030988">
    <property type="component" value="Unassembled WGS sequence"/>
</dbReference>